<dbReference type="PANTHER" id="PTHR42804:SF1">
    <property type="entry name" value="ALDEHYDE DEHYDROGENASE-RELATED"/>
    <property type="match status" value="1"/>
</dbReference>
<dbReference type="CDD" id="cd07138">
    <property type="entry name" value="ALDH_CddD_SSP0762"/>
    <property type="match status" value="1"/>
</dbReference>
<evidence type="ECO:0000256" key="6">
    <source>
        <dbReference type="RuleBase" id="RU003345"/>
    </source>
</evidence>
<protein>
    <recommendedName>
        <fullName evidence="3">aldehyde dehydrogenase (NAD(+))</fullName>
        <ecNumber evidence="3">1.2.1.3</ecNumber>
    </recommendedName>
</protein>
<dbReference type="PANTHER" id="PTHR42804">
    <property type="entry name" value="ALDEHYDE DEHYDROGENASE"/>
    <property type="match status" value="1"/>
</dbReference>
<proteinExistence type="inferred from homology"/>
<dbReference type="GO" id="GO:0004029">
    <property type="term" value="F:aldehyde dehydrogenase (NAD+) activity"/>
    <property type="evidence" value="ECO:0007669"/>
    <property type="project" value="UniProtKB-EC"/>
</dbReference>
<dbReference type="Proteomes" id="UP000283709">
    <property type="component" value="Unassembled WGS sequence"/>
</dbReference>
<comment type="catalytic activity">
    <reaction evidence="4">
        <text>an aldehyde + NAD(+) + H2O = a carboxylate + NADH + 2 H(+)</text>
        <dbReference type="Rhea" id="RHEA:16185"/>
        <dbReference type="ChEBI" id="CHEBI:15377"/>
        <dbReference type="ChEBI" id="CHEBI:15378"/>
        <dbReference type="ChEBI" id="CHEBI:17478"/>
        <dbReference type="ChEBI" id="CHEBI:29067"/>
        <dbReference type="ChEBI" id="CHEBI:57540"/>
        <dbReference type="ChEBI" id="CHEBI:57945"/>
        <dbReference type="EC" id="1.2.1.3"/>
    </reaction>
</comment>
<evidence type="ECO:0000313" key="9">
    <source>
        <dbReference type="Proteomes" id="UP000283709"/>
    </source>
</evidence>
<keyword evidence="2 6" id="KW-0560">Oxidoreductase</keyword>
<evidence type="ECO:0000256" key="4">
    <source>
        <dbReference type="ARBA" id="ARBA00049194"/>
    </source>
</evidence>
<dbReference type="FunFam" id="3.40.605.10:FF:000007">
    <property type="entry name" value="NAD/NADP-dependent betaine aldehyde dehydrogenase"/>
    <property type="match status" value="1"/>
</dbReference>
<evidence type="ECO:0000256" key="1">
    <source>
        <dbReference type="ARBA" id="ARBA00009986"/>
    </source>
</evidence>
<evidence type="ECO:0000256" key="5">
    <source>
        <dbReference type="PROSITE-ProRule" id="PRU10007"/>
    </source>
</evidence>
<reference evidence="8 9" key="1">
    <citation type="submission" date="2016-07" db="EMBL/GenBank/DDBJ databases">
        <title>Genome analysis of Burkholderia fungorum ES3-20.</title>
        <authorList>
            <person name="Xu D."/>
            <person name="Yao R."/>
            <person name="Zheng S."/>
        </authorList>
    </citation>
    <scope>NUCLEOTIDE SEQUENCE [LARGE SCALE GENOMIC DNA]</scope>
    <source>
        <strain evidence="8 9">ES3-20</strain>
    </source>
</reference>
<dbReference type="SUPFAM" id="SSF53720">
    <property type="entry name" value="ALDH-like"/>
    <property type="match status" value="1"/>
</dbReference>
<evidence type="ECO:0000259" key="7">
    <source>
        <dbReference type="Pfam" id="PF00171"/>
    </source>
</evidence>
<dbReference type="InterPro" id="IPR016162">
    <property type="entry name" value="Ald_DH_N"/>
</dbReference>
<dbReference type="Gene3D" id="3.40.605.10">
    <property type="entry name" value="Aldehyde Dehydrogenase, Chain A, domain 1"/>
    <property type="match status" value="1"/>
</dbReference>
<comment type="similarity">
    <text evidence="1 6">Belongs to the aldehyde dehydrogenase family.</text>
</comment>
<dbReference type="EC" id="1.2.1.3" evidence="3"/>
<dbReference type="InterPro" id="IPR016161">
    <property type="entry name" value="Ald_DH/histidinol_DH"/>
</dbReference>
<dbReference type="PROSITE" id="PS00687">
    <property type="entry name" value="ALDEHYDE_DEHYDR_GLU"/>
    <property type="match status" value="1"/>
</dbReference>
<dbReference type="InterPro" id="IPR029510">
    <property type="entry name" value="Ald_DH_CS_GLU"/>
</dbReference>
<dbReference type="InterPro" id="IPR016163">
    <property type="entry name" value="Ald_DH_C"/>
</dbReference>
<feature type="domain" description="Aldehyde dehydrogenase" evidence="7">
    <location>
        <begin position="13"/>
        <end position="470"/>
    </location>
</feature>
<name>A0A3R7HKE1_9BURK</name>
<organism evidence="8 9">
    <name type="scientific">Paraburkholderia fungorum</name>
    <dbReference type="NCBI Taxonomy" id="134537"/>
    <lineage>
        <taxon>Bacteria</taxon>
        <taxon>Pseudomonadati</taxon>
        <taxon>Pseudomonadota</taxon>
        <taxon>Betaproteobacteria</taxon>
        <taxon>Burkholderiales</taxon>
        <taxon>Burkholderiaceae</taxon>
        <taxon>Paraburkholderia</taxon>
    </lineage>
</organism>
<dbReference type="OrthoDB" id="6187633at2"/>
<dbReference type="Gene3D" id="3.40.309.10">
    <property type="entry name" value="Aldehyde Dehydrogenase, Chain A, domain 2"/>
    <property type="match status" value="1"/>
</dbReference>
<evidence type="ECO:0000313" key="8">
    <source>
        <dbReference type="EMBL" id="RKF50087.1"/>
    </source>
</evidence>
<dbReference type="InterPro" id="IPR016160">
    <property type="entry name" value="Ald_DH_CS_CYS"/>
</dbReference>
<dbReference type="Pfam" id="PF00171">
    <property type="entry name" value="Aldedh"/>
    <property type="match status" value="1"/>
</dbReference>
<dbReference type="RefSeq" id="WP_120342805.1">
    <property type="nucleotide sequence ID" value="NZ_MCAS01000002.1"/>
</dbReference>
<dbReference type="PROSITE" id="PS00070">
    <property type="entry name" value="ALDEHYDE_DEHYDR_CYS"/>
    <property type="match status" value="1"/>
</dbReference>
<accession>A0A3R7HKE1</accession>
<dbReference type="InterPro" id="IPR015590">
    <property type="entry name" value="Aldehyde_DH_dom"/>
</dbReference>
<evidence type="ECO:0000256" key="3">
    <source>
        <dbReference type="ARBA" id="ARBA00024226"/>
    </source>
</evidence>
<dbReference type="EMBL" id="MCAS01000002">
    <property type="protein sequence ID" value="RKF50087.1"/>
    <property type="molecule type" value="Genomic_DNA"/>
</dbReference>
<evidence type="ECO:0000256" key="2">
    <source>
        <dbReference type="ARBA" id="ARBA00023002"/>
    </source>
</evidence>
<gene>
    <name evidence="8" type="ORF">BCY88_15075</name>
</gene>
<sequence length="477" mass="50457">MENFDTFYCDGDWVPVAGRGRLAAFDPCTERQFASIAVCDAHDVNAAVAAARRAFAAWSATPVAQRCAALSRVRDGIARQIEGFAEDLAREIGAPLWVSRQMQVPMPLRNLELAIDAIGSMALETRVAHSLVVHEPIGVVAAITPWNFPLHQIVAKVGAALAAGCTVVLKPSELAPLAARRFATIVHEAGLPRGVFNLVWGDGVETGAALATHPEVDMVSFTGSVTGGRAVARGAADSVKKVALELGGKSATILLDDAPLADAVPTVLRQCFTNSGQICAAQTRLLVPQALLGEVEALCERHARDWIVGNPDNPETRLGPVANHRQFETVQRHIGTALAEGARLVAGGAGRPSGYDQGYFVRPTVFSAVMPDMTLAREEVFGPVLALMSYADEEEAVAIANSTPYGLSGGVWSADAQRALGIARRLRTGQVVVNGAPQNLAAPFGGYRQSGIGRENGRYGVEEFFELKAIQGGCIHA</sequence>
<dbReference type="AlphaFoldDB" id="A0A3R7HKE1"/>
<comment type="caution">
    <text evidence="8">The sequence shown here is derived from an EMBL/GenBank/DDBJ whole genome shotgun (WGS) entry which is preliminary data.</text>
</comment>
<feature type="active site" evidence="5">
    <location>
        <position position="245"/>
    </location>
</feature>